<keyword evidence="4 19" id="KW-0820">tRNA-binding</keyword>
<dbReference type="Proteomes" id="UP000254412">
    <property type="component" value="Unassembled WGS sequence"/>
</dbReference>
<dbReference type="GO" id="GO:0004810">
    <property type="term" value="F:CCA tRNA nucleotidyltransferase activity"/>
    <property type="evidence" value="ECO:0007669"/>
    <property type="project" value="InterPro"/>
</dbReference>
<evidence type="ECO:0000256" key="13">
    <source>
        <dbReference type="ARBA" id="ARBA00061472"/>
    </source>
</evidence>
<evidence type="ECO:0000256" key="8">
    <source>
        <dbReference type="ARBA" id="ARBA00022884"/>
    </source>
</evidence>
<dbReference type="InterPro" id="IPR054173">
    <property type="entry name" value="ThiI_fer"/>
</dbReference>
<dbReference type="Gene3D" id="3.30.2130.30">
    <property type="match status" value="1"/>
</dbReference>
<dbReference type="Proteomes" id="UP000664081">
    <property type="component" value="Unassembled WGS sequence"/>
</dbReference>
<keyword evidence="24" id="KW-1185">Reference proteome</keyword>
<comment type="catalytic activity">
    <reaction evidence="11 19">
        <text>[ThiS sulfur-carrier protein]-C-terminal Gly-Gly-AMP + S-sulfanyl-L-cysteinyl-[cysteine desulfurase] + AH2 = [ThiS sulfur-carrier protein]-C-terminal-Gly-aminoethanethioate + L-cysteinyl-[cysteine desulfurase] + A + AMP + 2 H(+)</text>
        <dbReference type="Rhea" id="RHEA:43340"/>
        <dbReference type="Rhea" id="RHEA-COMP:12157"/>
        <dbReference type="Rhea" id="RHEA-COMP:12158"/>
        <dbReference type="Rhea" id="RHEA-COMP:12910"/>
        <dbReference type="Rhea" id="RHEA-COMP:19908"/>
        <dbReference type="ChEBI" id="CHEBI:13193"/>
        <dbReference type="ChEBI" id="CHEBI:15378"/>
        <dbReference type="ChEBI" id="CHEBI:17499"/>
        <dbReference type="ChEBI" id="CHEBI:29950"/>
        <dbReference type="ChEBI" id="CHEBI:61963"/>
        <dbReference type="ChEBI" id="CHEBI:90618"/>
        <dbReference type="ChEBI" id="CHEBI:232372"/>
        <dbReference type="ChEBI" id="CHEBI:456215"/>
    </reaction>
</comment>
<comment type="function">
    <text evidence="12 19">Catalyzes the ATP-dependent transfer of a sulfur to tRNA to produce 4-thiouridine in position 8 of tRNAs, which functions as a near-UV photosensor. Also catalyzes the transfer of sulfur to the sulfur carrier protein ThiS, forming ThiS-thiocarboxylate. This is a step in the synthesis of thiazole, in the thiamine biosynthesis pathway. The sulfur is donated as persulfide by IscS.</text>
</comment>
<feature type="binding site" evidence="19">
    <location>
        <position position="296"/>
    </location>
    <ligand>
        <name>ATP</name>
        <dbReference type="ChEBI" id="CHEBI:30616"/>
    </ligand>
</feature>
<dbReference type="NCBIfam" id="TIGR00342">
    <property type="entry name" value="tRNA uracil 4-sulfurtransferase ThiI"/>
    <property type="match status" value="1"/>
</dbReference>
<feature type="domain" description="THUMP" evidence="20">
    <location>
        <begin position="61"/>
        <end position="165"/>
    </location>
</feature>
<reference evidence="22 23" key="1">
    <citation type="submission" date="2018-06" db="EMBL/GenBank/DDBJ databases">
        <authorList>
            <consortium name="Pathogen Informatics"/>
            <person name="Doyle S."/>
        </authorList>
    </citation>
    <scope>NUCLEOTIDE SEQUENCE [LARGE SCALE GENOMIC DNA]</scope>
    <source>
        <strain evidence="22 23">NCTC13834</strain>
    </source>
</reference>
<gene>
    <name evidence="19 22" type="primary">thiI</name>
    <name evidence="21" type="ORF">J3T88_08055</name>
    <name evidence="22" type="ORF">NCTC13834_01206</name>
</gene>
<evidence type="ECO:0000256" key="12">
    <source>
        <dbReference type="ARBA" id="ARBA00058382"/>
    </source>
</evidence>
<evidence type="ECO:0000256" key="2">
    <source>
        <dbReference type="ARBA" id="ARBA00004948"/>
    </source>
</evidence>
<dbReference type="AlphaFoldDB" id="A0A291JK21"/>
<dbReference type="InterPro" id="IPR004114">
    <property type="entry name" value="THUMP_dom"/>
</dbReference>
<evidence type="ECO:0000256" key="7">
    <source>
        <dbReference type="ARBA" id="ARBA00022840"/>
    </source>
</evidence>
<dbReference type="InterPro" id="IPR020536">
    <property type="entry name" value="ThiI_AANH"/>
</dbReference>
<evidence type="ECO:0000256" key="19">
    <source>
        <dbReference type="HAMAP-Rule" id="MF_00021"/>
    </source>
</evidence>
<dbReference type="SUPFAM" id="SSF143437">
    <property type="entry name" value="THUMP domain-like"/>
    <property type="match status" value="1"/>
</dbReference>
<dbReference type="GO" id="GO:0005524">
    <property type="term" value="F:ATP binding"/>
    <property type="evidence" value="ECO:0007669"/>
    <property type="project" value="UniProtKB-UniRule"/>
</dbReference>
<comment type="similarity">
    <text evidence="13 19">Belongs to the ThiI family.</text>
</comment>
<dbReference type="PROSITE" id="PS51165">
    <property type="entry name" value="THUMP"/>
    <property type="match status" value="1"/>
</dbReference>
<dbReference type="GO" id="GO:0140741">
    <property type="term" value="F:tRNA-uracil-4 sulfurtransferase activity"/>
    <property type="evidence" value="ECO:0007669"/>
    <property type="project" value="UniProtKB-EC"/>
</dbReference>
<dbReference type="CDD" id="cd11716">
    <property type="entry name" value="THUMP_ThiI"/>
    <property type="match status" value="1"/>
</dbReference>
<dbReference type="KEGG" id="snl:BJD96_05800"/>
<evidence type="ECO:0000313" key="21">
    <source>
        <dbReference type="EMBL" id="MBO1227283.1"/>
    </source>
</evidence>
<comment type="catalytic activity">
    <reaction evidence="10 19">
        <text>[ThiI sulfur-carrier protein]-S-sulfanyl-L-cysteine + a uridine in tRNA + 2 reduced [2Fe-2S]-[ferredoxin] + ATP + H(+) = [ThiI sulfur-carrier protein]-L-cysteine + a 4-thiouridine in tRNA + 2 oxidized [2Fe-2S]-[ferredoxin] + AMP + diphosphate</text>
        <dbReference type="Rhea" id="RHEA:24176"/>
        <dbReference type="Rhea" id="RHEA-COMP:10000"/>
        <dbReference type="Rhea" id="RHEA-COMP:10001"/>
        <dbReference type="Rhea" id="RHEA-COMP:13337"/>
        <dbReference type="Rhea" id="RHEA-COMP:13338"/>
        <dbReference type="Rhea" id="RHEA-COMP:13339"/>
        <dbReference type="Rhea" id="RHEA-COMP:13340"/>
        <dbReference type="ChEBI" id="CHEBI:15378"/>
        <dbReference type="ChEBI" id="CHEBI:29950"/>
        <dbReference type="ChEBI" id="CHEBI:30616"/>
        <dbReference type="ChEBI" id="CHEBI:33019"/>
        <dbReference type="ChEBI" id="CHEBI:33737"/>
        <dbReference type="ChEBI" id="CHEBI:33738"/>
        <dbReference type="ChEBI" id="CHEBI:61963"/>
        <dbReference type="ChEBI" id="CHEBI:65315"/>
        <dbReference type="ChEBI" id="CHEBI:136798"/>
        <dbReference type="ChEBI" id="CHEBI:456215"/>
        <dbReference type="EC" id="2.8.1.4"/>
    </reaction>
</comment>
<proteinExistence type="inferred from homology"/>
<dbReference type="HAMAP" id="MF_00021">
    <property type="entry name" value="ThiI"/>
    <property type="match status" value="1"/>
</dbReference>
<evidence type="ECO:0000256" key="14">
    <source>
        <dbReference type="ARBA" id="ARBA00066827"/>
    </source>
</evidence>
<dbReference type="SUPFAM" id="SSF52402">
    <property type="entry name" value="Adenine nucleotide alpha hydrolases-like"/>
    <property type="match status" value="1"/>
</dbReference>
<keyword evidence="7 19" id="KW-0067">ATP-binding</keyword>
<dbReference type="InterPro" id="IPR003720">
    <property type="entry name" value="tRNA_STrfase"/>
</dbReference>
<sequence length="407" mass="46061">MIYDHILVRYGELTLKGANRKMFVNKLRANVKRALMPLQGYKVKANRDRMYIELYEGADIDEMCRRLEKVFGIYSISPVLKIEKTVEAVRDIAVKFARDYESDDTFKIDVKRSDKNFSYDTYQLQKDIGGAVLNATDHLTVDVHHPDHTIKVEVRLDAIYVYDKVISGSGGLPVGTGGKTLLMLSGGIDSPVAGIEVMRRGVTVEAIHFHSPPFTSEKAKDKVIELTRIMSTHVGPIKLHIVPFTNLQKQINKEVHERYTMTSTRRMMMRVADKLVHEIGAHAIVNGENLGQVASQTLKSMYAINRVTSTPVLRPLLTLDKEDIVKKSKDIGTFDVSIQPFEDCCTIFTPKNPVTEPDIEKVEKFESVYDFEPLVQEAFEQIETLTITPDYQSDKDSETQALADNLF</sequence>
<dbReference type="EMBL" id="JAFNLT010000006">
    <property type="protein sequence ID" value="MBO1227283.1"/>
    <property type="molecule type" value="Genomic_DNA"/>
</dbReference>
<evidence type="ECO:0000259" key="20">
    <source>
        <dbReference type="PROSITE" id="PS51165"/>
    </source>
</evidence>
<comment type="subcellular location">
    <subcellularLocation>
        <location evidence="1 19">Cytoplasm</location>
    </subcellularLocation>
</comment>
<feature type="binding site" evidence="19">
    <location>
        <position position="287"/>
    </location>
    <ligand>
        <name>ATP</name>
        <dbReference type="ChEBI" id="CHEBI:30616"/>
    </ligand>
</feature>
<dbReference type="PANTHER" id="PTHR43209">
    <property type="entry name" value="TRNA SULFURTRANSFERASE"/>
    <property type="match status" value="1"/>
</dbReference>
<dbReference type="UniPathway" id="UPA00060"/>
<evidence type="ECO:0000256" key="1">
    <source>
        <dbReference type="ARBA" id="ARBA00004496"/>
    </source>
</evidence>
<evidence type="ECO:0000313" key="24">
    <source>
        <dbReference type="Proteomes" id="UP000664081"/>
    </source>
</evidence>
<feature type="binding site" evidence="19">
    <location>
        <begin position="208"/>
        <end position="209"/>
    </location>
    <ligand>
        <name>ATP</name>
        <dbReference type="ChEBI" id="CHEBI:30616"/>
    </ligand>
</feature>
<dbReference type="GO" id="GO:0000049">
    <property type="term" value="F:tRNA binding"/>
    <property type="evidence" value="ECO:0007669"/>
    <property type="project" value="UniProtKB-UniRule"/>
</dbReference>
<dbReference type="SMART" id="SM00981">
    <property type="entry name" value="THUMP"/>
    <property type="match status" value="1"/>
</dbReference>
<evidence type="ECO:0000256" key="5">
    <source>
        <dbReference type="ARBA" id="ARBA00022679"/>
    </source>
</evidence>
<dbReference type="GO" id="GO:0005829">
    <property type="term" value="C:cytosol"/>
    <property type="evidence" value="ECO:0007669"/>
    <property type="project" value="TreeGrafter"/>
</dbReference>
<evidence type="ECO:0000256" key="4">
    <source>
        <dbReference type="ARBA" id="ARBA00022555"/>
    </source>
</evidence>
<accession>A0A291JK21</accession>
<evidence type="ECO:0000256" key="16">
    <source>
        <dbReference type="ARBA" id="ARBA00075337"/>
    </source>
</evidence>
<reference evidence="21 24" key="2">
    <citation type="submission" date="2021-03" db="EMBL/GenBank/DDBJ databases">
        <title>Staphylococci and Mammaliicocci in bats.</title>
        <authorList>
            <person name="Fountain K."/>
        </authorList>
    </citation>
    <scope>NUCLEOTIDE SEQUENCE [LARGE SCALE GENOMIC DNA]</scope>
    <source>
        <strain evidence="21 24">18_1_E_SW</strain>
    </source>
</reference>
<dbReference type="EC" id="2.8.1.4" evidence="14 19"/>
<dbReference type="InterPro" id="IPR014729">
    <property type="entry name" value="Rossmann-like_a/b/a_fold"/>
</dbReference>
<dbReference type="PANTHER" id="PTHR43209:SF1">
    <property type="entry name" value="TRNA SULFURTRANSFERASE"/>
    <property type="match status" value="1"/>
</dbReference>
<dbReference type="Pfam" id="PF02568">
    <property type="entry name" value="ThiI"/>
    <property type="match status" value="1"/>
</dbReference>
<keyword evidence="9 19" id="KW-0784">Thiamine biosynthesis</keyword>
<protein>
    <recommendedName>
        <fullName evidence="15 19">Probable tRNA sulfurtransferase</fullName>
        <ecNumber evidence="14 19">2.8.1.4</ecNumber>
    </recommendedName>
    <alternativeName>
        <fullName evidence="16 19">Sulfur carrier protein ThiS sulfurtransferase</fullName>
    </alternativeName>
    <alternativeName>
        <fullName evidence="17 19">Thiamine biosynthesis protein ThiI</fullName>
    </alternativeName>
    <alternativeName>
        <fullName evidence="18 19">tRNA 4-thiouridine synthase</fullName>
    </alternativeName>
</protein>
<keyword evidence="6 19" id="KW-0547">Nucleotide-binding</keyword>
<evidence type="ECO:0000256" key="11">
    <source>
        <dbReference type="ARBA" id="ARBA00052330"/>
    </source>
</evidence>
<evidence type="ECO:0000256" key="18">
    <source>
        <dbReference type="ARBA" id="ARBA00080570"/>
    </source>
</evidence>
<dbReference type="GO" id="GO:0002937">
    <property type="term" value="P:tRNA 4-thiouridine biosynthesis"/>
    <property type="evidence" value="ECO:0007669"/>
    <property type="project" value="TreeGrafter"/>
</dbReference>
<feature type="binding site" evidence="19">
    <location>
        <begin position="183"/>
        <end position="184"/>
    </location>
    <ligand>
        <name>ATP</name>
        <dbReference type="ChEBI" id="CHEBI:30616"/>
    </ligand>
</feature>
<dbReference type="GO" id="GO:0009229">
    <property type="term" value="P:thiamine diphosphate biosynthetic process"/>
    <property type="evidence" value="ECO:0007669"/>
    <property type="project" value="UniProtKB-UniRule"/>
</dbReference>
<evidence type="ECO:0000256" key="9">
    <source>
        <dbReference type="ARBA" id="ARBA00022977"/>
    </source>
</evidence>
<evidence type="ECO:0000313" key="23">
    <source>
        <dbReference type="Proteomes" id="UP000254412"/>
    </source>
</evidence>
<evidence type="ECO:0000256" key="17">
    <source>
        <dbReference type="ARBA" id="ARBA00077849"/>
    </source>
</evidence>
<keyword evidence="3 19" id="KW-0963">Cytoplasm</keyword>
<evidence type="ECO:0000256" key="3">
    <source>
        <dbReference type="ARBA" id="ARBA00022490"/>
    </source>
</evidence>
<name>A0A291JK21_9STAP</name>
<dbReference type="InterPro" id="IPR049962">
    <property type="entry name" value="THUMP_ThiI"/>
</dbReference>
<evidence type="ECO:0000256" key="10">
    <source>
        <dbReference type="ARBA" id="ARBA00050570"/>
    </source>
</evidence>
<dbReference type="CDD" id="cd01712">
    <property type="entry name" value="PPase_ThiI"/>
    <property type="match status" value="1"/>
</dbReference>
<evidence type="ECO:0000313" key="22">
    <source>
        <dbReference type="EMBL" id="SUM54859.1"/>
    </source>
</evidence>
<dbReference type="RefSeq" id="WP_096809179.1">
    <property type="nucleotide sequence ID" value="NZ_BMCF01000002.1"/>
</dbReference>
<dbReference type="InterPro" id="IPR050102">
    <property type="entry name" value="tRNA_sulfurtransferase_ThiI"/>
</dbReference>
<evidence type="ECO:0000256" key="15">
    <source>
        <dbReference type="ARBA" id="ARBA00071867"/>
    </source>
</evidence>
<organism evidence="22 23">
    <name type="scientific">Staphylococcus nepalensis</name>
    <dbReference type="NCBI Taxonomy" id="214473"/>
    <lineage>
        <taxon>Bacteria</taxon>
        <taxon>Bacillati</taxon>
        <taxon>Bacillota</taxon>
        <taxon>Bacilli</taxon>
        <taxon>Bacillales</taxon>
        <taxon>Staphylococcaceae</taxon>
        <taxon>Staphylococcus</taxon>
    </lineage>
</organism>
<dbReference type="GO" id="GO:0052837">
    <property type="term" value="P:thiazole biosynthetic process"/>
    <property type="evidence" value="ECO:0007669"/>
    <property type="project" value="TreeGrafter"/>
</dbReference>
<keyword evidence="5 19" id="KW-0808">Transferase</keyword>
<comment type="pathway">
    <text evidence="2 19">Cofactor biosynthesis; thiamine diphosphate biosynthesis.</text>
</comment>
<evidence type="ECO:0000256" key="6">
    <source>
        <dbReference type="ARBA" id="ARBA00022741"/>
    </source>
</evidence>
<dbReference type="FunFam" id="3.40.50.620:FF:000053">
    <property type="entry name" value="Probable tRNA sulfurtransferase"/>
    <property type="match status" value="1"/>
</dbReference>
<dbReference type="GeneID" id="66776605"/>
<dbReference type="EMBL" id="UHDS01000001">
    <property type="protein sequence ID" value="SUM54859.1"/>
    <property type="molecule type" value="Genomic_DNA"/>
</dbReference>
<dbReference type="Pfam" id="PF22025">
    <property type="entry name" value="ThiI_fer"/>
    <property type="match status" value="1"/>
</dbReference>
<keyword evidence="8 19" id="KW-0694">RNA-binding</keyword>
<dbReference type="GO" id="GO:0009228">
    <property type="term" value="P:thiamine biosynthetic process"/>
    <property type="evidence" value="ECO:0007669"/>
    <property type="project" value="UniProtKB-KW"/>
</dbReference>
<feature type="binding site" evidence="19">
    <location>
        <position position="265"/>
    </location>
    <ligand>
        <name>ATP</name>
        <dbReference type="ChEBI" id="CHEBI:30616"/>
    </ligand>
</feature>
<dbReference type="Pfam" id="PF02926">
    <property type="entry name" value="THUMP"/>
    <property type="match status" value="1"/>
</dbReference>
<dbReference type="Gene3D" id="3.40.50.620">
    <property type="entry name" value="HUPs"/>
    <property type="match status" value="1"/>
</dbReference>
<dbReference type="InterPro" id="IPR049961">
    <property type="entry name" value="ThiI_N"/>
</dbReference>